<dbReference type="InterPro" id="IPR011990">
    <property type="entry name" value="TPR-like_helical_dom_sf"/>
</dbReference>
<comment type="caution">
    <text evidence="5">The sequence shown here is derived from an EMBL/GenBank/DDBJ whole genome shotgun (WGS) entry which is preliminary data.</text>
</comment>
<keyword evidence="3" id="KW-1133">Transmembrane helix</keyword>
<feature type="compositionally biased region" description="Low complexity" evidence="2">
    <location>
        <begin position="33"/>
        <end position="46"/>
    </location>
</feature>
<reference evidence="5" key="1">
    <citation type="submission" date="2017-02" db="EMBL/GenBank/DDBJ databases">
        <title>Pseudoalteromonas ulvae TC14 Genome.</title>
        <authorList>
            <person name="Molmeret M."/>
        </authorList>
    </citation>
    <scope>NUCLEOTIDE SEQUENCE [LARGE SCALE GENOMIC DNA]</scope>
    <source>
        <strain evidence="5">TC14</strain>
    </source>
</reference>
<dbReference type="InterPro" id="IPR019734">
    <property type="entry name" value="TPR_rpt"/>
</dbReference>
<feature type="coiled-coil region" evidence="1">
    <location>
        <begin position="57"/>
        <end position="108"/>
    </location>
</feature>
<sequence length="578" mass="64868">MRYYSLLVCLLVSLLALPNITIAGASSPTTAPNVSATHTTSTVNSTQTHPDWQYQQLFAMQNQLARLDEKLKQQTALGNDVKALETTQQTLKVQLANLQTKLEAQERVQTNQLNGFDGRIGDLKDMMNWWFSALTIFLALGGYIVYRKSKKEAGDVAGKQMETFIAENADQILEKAKSSLESKVDELNLVVNGLQKYLSEAREIIEDKKKEVEAAADNVLKAIAAKQEIDPDDLRVLENSTKRIDKEHATAREYLSLANVSYGKKDYQTALKWLDLAIGALRENELQTLLNAQLLWSKAMAYMKLMDEVAELNSYDMLIAQFKTSQNEAIQIYVANAIFNQGFRNSKQGNIKSALNTYAELIKQFKRSPNAAIQQQVAKAMVNQGVAYGLLGKPDAELNSYSILVEQFKDSSNEEIQIAVAKAMYNQSVVHGRQKDFSAALNTHTELLVRFKGVSNVEIEACVNNTLVYMAELALLFETPEQVLVRIAEVENMSEDSQVFAVMQFIRFLLGDNTIDDVLTAIAAIPKEMELTWQFDEIKDYLAANFTGEKQQQIQAVVAFFEQHKDIETLRNALGIQR</sequence>
<dbReference type="AlphaFoldDB" id="A0A2C9ZZS1"/>
<feature type="transmembrane region" description="Helical" evidence="3">
    <location>
        <begin position="129"/>
        <end position="146"/>
    </location>
</feature>
<evidence type="ECO:0000313" key="6">
    <source>
        <dbReference type="Proteomes" id="UP000194841"/>
    </source>
</evidence>
<dbReference type="Proteomes" id="UP000194841">
    <property type="component" value="Unassembled WGS sequence"/>
</dbReference>
<evidence type="ECO:0000256" key="3">
    <source>
        <dbReference type="SAM" id="Phobius"/>
    </source>
</evidence>
<keyword evidence="3" id="KW-0472">Membrane</keyword>
<accession>A0A2C9ZZS1</accession>
<evidence type="ECO:0000313" key="5">
    <source>
        <dbReference type="EMBL" id="OUL56264.1"/>
    </source>
</evidence>
<protein>
    <submittedName>
        <fullName evidence="5">Uncharacterized protein</fullName>
    </submittedName>
</protein>
<dbReference type="SMART" id="SM00028">
    <property type="entry name" value="TPR"/>
    <property type="match status" value="5"/>
</dbReference>
<dbReference type="OrthoDB" id="6316313at2"/>
<dbReference type="SUPFAM" id="SSF48452">
    <property type="entry name" value="TPR-like"/>
    <property type="match status" value="2"/>
</dbReference>
<feature type="region of interest" description="Disordered" evidence="2">
    <location>
        <begin position="27"/>
        <end position="46"/>
    </location>
</feature>
<keyword evidence="6" id="KW-1185">Reference proteome</keyword>
<keyword evidence="4" id="KW-0732">Signal</keyword>
<name>A0A2C9ZZS1_PSEDV</name>
<evidence type="ECO:0000256" key="4">
    <source>
        <dbReference type="SAM" id="SignalP"/>
    </source>
</evidence>
<dbReference type="RefSeq" id="WP_086745776.1">
    <property type="nucleotide sequence ID" value="NZ_MWPV01000007.1"/>
</dbReference>
<keyword evidence="1" id="KW-0175">Coiled coil</keyword>
<dbReference type="EMBL" id="MWPV01000007">
    <property type="protein sequence ID" value="OUL56264.1"/>
    <property type="molecule type" value="Genomic_DNA"/>
</dbReference>
<proteinExistence type="predicted"/>
<evidence type="ECO:0000256" key="1">
    <source>
        <dbReference type="SAM" id="Coils"/>
    </source>
</evidence>
<gene>
    <name evidence="5" type="ORF">B1199_19325</name>
</gene>
<organism evidence="5 6">
    <name type="scientific">Pseudoalteromonas ulvae</name>
    <dbReference type="NCBI Taxonomy" id="107327"/>
    <lineage>
        <taxon>Bacteria</taxon>
        <taxon>Pseudomonadati</taxon>
        <taxon>Pseudomonadota</taxon>
        <taxon>Gammaproteobacteria</taxon>
        <taxon>Alteromonadales</taxon>
        <taxon>Pseudoalteromonadaceae</taxon>
        <taxon>Pseudoalteromonas</taxon>
    </lineage>
</organism>
<feature type="coiled-coil region" evidence="1">
    <location>
        <begin position="166"/>
        <end position="218"/>
    </location>
</feature>
<dbReference type="Gene3D" id="1.25.40.10">
    <property type="entry name" value="Tetratricopeptide repeat domain"/>
    <property type="match status" value="1"/>
</dbReference>
<feature type="chain" id="PRO_5012406605" evidence="4">
    <location>
        <begin position="26"/>
        <end position="578"/>
    </location>
</feature>
<keyword evidence="3" id="KW-0812">Transmembrane</keyword>
<feature type="signal peptide" evidence="4">
    <location>
        <begin position="1"/>
        <end position="25"/>
    </location>
</feature>
<evidence type="ECO:0000256" key="2">
    <source>
        <dbReference type="SAM" id="MobiDB-lite"/>
    </source>
</evidence>